<dbReference type="EMBL" id="JAGGLB010000004">
    <property type="protein sequence ID" value="MBP1990104.1"/>
    <property type="molecule type" value="Genomic_DNA"/>
</dbReference>
<dbReference type="InterPro" id="IPR006059">
    <property type="entry name" value="SBP"/>
</dbReference>
<dbReference type="Gene3D" id="3.40.190.10">
    <property type="entry name" value="Periplasmic binding protein-like II"/>
    <property type="match status" value="2"/>
</dbReference>
<name>A0ABS4IU56_9BACL</name>
<dbReference type="SUPFAM" id="SSF53850">
    <property type="entry name" value="Periplasmic binding protein-like II"/>
    <property type="match status" value="1"/>
</dbReference>
<feature type="region of interest" description="Disordered" evidence="1">
    <location>
        <begin position="35"/>
        <end position="56"/>
    </location>
</feature>
<organism evidence="3 4">
    <name type="scientific">Paenibacillus eucommiae</name>
    <dbReference type="NCBI Taxonomy" id="1355755"/>
    <lineage>
        <taxon>Bacteria</taxon>
        <taxon>Bacillati</taxon>
        <taxon>Bacillota</taxon>
        <taxon>Bacilli</taxon>
        <taxon>Bacillales</taxon>
        <taxon>Paenibacillaceae</taxon>
        <taxon>Paenibacillus</taxon>
    </lineage>
</organism>
<reference evidence="3 4" key="1">
    <citation type="submission" date="2021-03" db="EMBL/GenBank/DDBJ databases">
        <title>Genomic Encyclopedia of Type Strains, Phase IV (KMG-IV): sequencing the most valuable type-strain genomes for metagenomic binning, comparative biology and taxonomic classification.</title>
        <authorList>
            <person name="Goeker M."/>
        </authorList>
    </citation>
    <scope>NUCLEOTIDE SEQUENCE [LARGE SCALE GENOMIC DNA]</scope>
    <source>
        <strain evidence="3 4">DSM 26048</strain>
    </source>
</reference>
<evidence type="ECO:0000256" key="1">
    <source>
        <dbReference type="SAM" id="MobiDB-lite"/>
    </source>
</evidence>
<sequence length="531" mass="60100">MLSIFSKKMFKSSIKNVMLISLSVLMVAALAACSSTGTSGKPETTDAKDGSGTTKPGEAEKVYVYANSGNLNHASTLSKQEDYEAVRQEIIRQSGFEIVPIIPPKSQEGEKLNLLLASNEKLDIFMGDYKAFKDKGAIQPLNELLDKYGQNLKKAWPKEWEDSWKAVTDKDGNIWAIPIGPGPVVLKANLFRADWLEKLDLQLPKTFDEFEHVLKEFKEKDPAGSGQTIPLITNMTGLNLALAAGFMDVGYGNWLDKDGTIKPPELHPGYREFVAKMADWYKKGYIYKETFTLNTERYRELIKKNRVAAASIHFTTVTNVQYELQKIVPEARYEVAADLKGPQGDVPTSSGQSTWGYVINKKAPNPEATMKYLDWLNSNIDHFLLSFYGVKDKHWRYVDEGKHIVERINEDYVGEFLTGNTYVQTVGFLPNDPAGKPEFDYMGKYGEKLDWGVKKPFTVDVDYLYDHTEISNKLPNQEDINRMISEEITKFIMGARAMSEYDKFIQELYAAGLDKWIEVYTDQYNKAMAGK</sequence>
<keyword evidence="4" id="KW-1185">Reference proteome</keyword>
<dbReference type="Pfam" id="PF01547">
    <property type="entry name" value="SBP_bac_1"/>
    <property type="match status" value="1"/>
</dbReference>
<dbReference type="PANTHER" id="PTHR43649">
    <property type="entry name" value="ARABINOSE-BINDING PROTEIN-RELATED"/>
    <property type="match status" value="1"/>
</dbReference>
<evidence type="ECO:0000313" key="4">
    <source>
        <dbReference type="Proteomes" id="UP001519287"/>
    </source>
</evidence>
<dbReference type="PANTHER" id="PTHR43649:SF17">
    <property type="entry name" value="ABC TRANSPORTER SOLUTE BINDING PROTEIN-SUGAR TRANSPORT"/>
    <property type="match status" value="1"/>
</dbReference>
<accession>A0ABS4IU56</accession>
<keyword evidence="2" id="KW-0732">Signal</keyword>
<evidence type="ECO:0000256" key="2">
    <source>
        <dbReference type="SAM" id="SignalP"/>
    </source>
</evidence>
<dbReference type="Proteomes" id="UP001519287">
    <property type="component" value="Unassembled WGS sequence"/>
</dbReference>
<evidence type="ECO:0000313" key="3">
    <source>
        <dbReference type="EMBL" id="MBP1990104.1"/>
    </source>
</evidence>
<comment type="caution">
    <text evidence="3">The sequence shown here is derived from an EMBL/GenBank/DDBJ whole genome shotgun (WGS) entry which is preliminary data.</text>
</comment>
<proteinExistence type="predicted"/>
<dbReference type="InterPro" id="IPR050490">
    <property type="entry name" value="Bact_solute-bd_prot1"/>
</dbReference>
<feature type="chain" id="PRO_5046031818" evidence="2">
    <location>
        <begin position="32"/>
        <end position="531"/>
    </location>
</feature>
<protein>
    <submittedName>
        <fullName evidence="3">ABC-type glycerol-3-phosphate transport system substrate-binding protein</fullName>
    </submittedName>
</protein>
<feature type="signal peptide" evidence="2">
    <location>
        <begin position="1"/>
        <end position="31"/>
    </location>
</feature>
<dbReference type="RefSeq" id="WP_209970905.1">
    <property type="nucleotide sequence ID" value="NZ_JAGGLB010000004.1"/>
</dbReference>
<dbReference type="PROSITE" id="PS51257">
    <property type="entry name" value="PROKAR_LIPOPROTEIN"/>
    <property type="match status" value="1"/>
</dbReference>
<gene>
    <name evidence="3" type="ORF">J2Z66_001702</name>
</gene>